<feature type="domain" description="ACT" evidence="12">
    <location>
        <begin position="199"/>
        <end position="276"/>
    </location>
</feature>
<feature type="domain" description="Prephenate dehydratase" evidence="11">
    <location>
        <begin position="2"/>
        <end position="182"/>
    </location>
</feature>
<evidence type="ECO:0000313" key="14">
    <source>
        <dbReference type="Proteomes" id="UP000286288"/>
    </source>
</evidence>
<dbReference type="Gene3D" id="3.30.70.260">
    <property type="match status" value="1"/>
</dbReference>
<evidence type="ECO:0000256" key="8">
    <source>
        <dbReference type="ARBA" id="ARBA00047848"/>
    </source>
</evidence>
<evidence type="ECO:0000259" key="11">
    <source>
        <dbReference type="PROSITE" id="PS51171"/>
    </source>
</evidence>
<evidence type="ECO:0000256" key="6">
    <source>
        <dbReference type="ARBA" id="ARBA00023222"/>
    </source>
</evidence>
<dbReference type="PROSITE" id="PS51671">
    <property type="entry name" value="ACT"/>
    <property type="match status" value="1"/>
</dbReference>
<evidence type="ECO:0000256" key="4">
    <source>
        <dbReference type="ARBA" id="ARBA00022605"/>
    </source>
</evidence>
<dbReference type="SUPFAM" id="SSF53850">
    <property type="entry name" value="Periplasmic binding protein-like II"/>
    <property type="match status" value="1"/>
</dbReference>
<keyword evidence="5 10" id="KW-0057">Aromatic amino acid biosynthesis</keyword>
<dbReference type="NCBIfam" id="NF008865">
    <property type="entry name" value="PRK11898.1"/>
    <property type="match status" value="1"/>
</dbReference>
<dbReference type="InterPro" id="IPR008242">
    <property type="entry name" value="Chor_mutase/pphenate_deHydtase"/>
</dbReference>
<dbReference type="PANTHER" id="PTHR21022:SF19">
    <property type="entry name" value="PREPHENATE DEHYDRATASE-RELATED"/>
    <property type="match status" value="1"/>
</dbReference>
<comment type="caution">
    <text evidence="13">The sequence shown here is derived from an EMBL/GenBank/DDBJ whole genome shotgun (WGS) entry which is preliminary data.</text>
</comment>
<evidence type="ECO:0000256" key="10">
    <source>
        <dbReference type="RuleBase" id="RU361254"/>
    </source>
</evidence>
<name>A0A415EWH5_ENTCA</name>
<evidence type="ECO:0000256" key="2">
    <source>
        <dbReference type="ARBA" id="ARBA00013147"/>
    </source>
</evidence>
<dbReference type="PIRSF" id="PIRSF001500">
    <property type="entry name" value="Chor_mut_pdt_Ppr"/>
    <property type="match status" value="1"/>
</dbReference>
<dbReference type="PANTHER" id="PTHR21022">
    <property type="entry name" value="PREPHENATE DEHYDRATASE P PROTEIN"/>
    <property type="match status" value="1"/>
</dbReference>
<proteinExistence type="predicted"/>
<organism evidence="13 14">
    <name type="scientific">Enterococcus casseliflavus</name>
    <name type="common">Enterococcus flavescens</name>
    <dbReference type="NCBI Taxonomy" id="37734"/>
    <lineage>
        <taxon>Bacteria</taxon>
        <taxon>Bacillati</taxon>
        <taxon>Bacillota</taxon>
        <taxon>Bacilli</taxon>
        <taxon>Lactobacillales</taxon>
        <taxon>Enterococcaceae</taxon>
        <taxon>Enterococcus</taxon>
    </lineage>
</organism>
<accession>A0A415EWH5</accession>
<evidence type="ECO:0000256" key="1">
    <source>
        <dbReference type="ARBA" id="ARBA00004741"/>
    </source>
</evidence>
<evidence type="ECO:0000256" key="5">
    <source>
        <dbReference type="ARBA" id="ARBA00023141"/>
    </source>
</evidence>
<evidence type="ECO:0000256" key="9">
    <source>
        <dbReference type="PIRSR" id="PIRSR001500-2"/>
    </source>
</evidence>
<dbReference type="GO" id="GO:0009094">
    <property type="term" value="P:L-phenylalanine biosynthetic process"/>
    <property type="evidence" value="ECO:0007669"/>
    <property type="project" value="UniProtKB-UniPathway"/>
</dbReference>
<evidence type="ECO:0000256" key="3">
    <source>
        <dbReference type="ARBA" id="ARBA00021872"/>
    </source>
</evidence>
<evidence type="ECO:0000256" key="7">
    <source>
        <dbReference type="ARBA" id="ARBA00023239"/>
    </source>
</evidence>
<dbReference type="Gene3D" id="3.40.190.10">
    <property type="entry name" value="Periplasmic binding protein-like II"/>
    <property type="match status" value="2"/>
</dbReference>
<comment type="pathway">
    <text evidence="1 10">Amino-acid biosynthesis; L-phenylalanine biosynthesis; phenylpyruvate from prephenate: step 1/1.</text>
</comment>
<dbReference type="Proteomes" id="UP000286288">
    <property type="component" value="Unassembled WGS sequence"/>
</dbReference>
<protein>
    <recommendedName>
        <fullName evidence="3 10">Prephenate dehydratase</fullName>
        <shortName evidence="10">PDT</shortName>
        <ecNumber evidence="2 10">4.2.1.51</ecNumber>
    </recommendedName>
</protein>
<dbReference type="EMBL" id="QRMZ01000003">
    <property type="protein sequence ID" value="RHK07650.1"/>
    <property type="molecule type" value="Genomic_DNA"/>
</dbReference>
<reference evidence="13 14" key="1">
    <citation type="submission" date="2018-08" db="EMBL/GenBank/DDBJ databases">
        <title>A genome reference for cultivated species of the human gut microbiota.</title>
        <authorList>
            <person name="Zou Y."/>
            <person name="Xue W."/>
            <person name="Luo G."/>
        </authorList>
    </citation>
    <scope>NUCLEOTIDE SEQUENCE [LARGE SCALE GENOMIC DNA]</scope>
    <source>
        <strain evidence="13 14">AF48-16</strain>
    </source>
</reference>
<keyword evidence="4 10" id="KW-0028">Amino-acid biosynthesis</keyword>
<dbReference type="GO" id="GO:0005737">
    <property type="term" value="C:cytoplasm"/>
    <property type="evidence" value="ECO:0007669"/>
    <property type="project" value="TreeGrafter"/>
</dbReference>
<dbReference type="Pfam" id="PF01842">
    <property type="entry name" value="ACT"/>
    <property type="match status" value="1"/>
</dbReference>
<dbReference type="SUPFAM" id="SSF55021">
    <property type="entry name" value="ACT-like"/>
    <property type="match status" value="1"/>
</dbReference>
<dbReference type="InterPro" id="IPR045865">
    <property type="entry name" value="ACT-like_dom_sf"/>
</dbReference>
<dbReference type="AlphaFoldDB" id="A0A415EWH5"/>
<evidence type="ECO:0000313" key="13">
    <source>
        <dbReference type="EMBL" id="RHK07650.1"/>
    </source>
</evidence>
<keyword evidence="7 10" id="KW-0456">Lyase</keyword>
<sequence length="293" mass="32218">MKIGYLGPKSSFTHLAAQEAYPENACIPYGSIPLCIQALANGVIDRAVVPNENSLEGSVHATIDTLFRQNQLSIEQEIILPINHQLLVSQQTTKDNRPITKIISHPQALAQCADFIEARFAGATVEAVASTTTAAAYVAKHPEEAVAAIASKEAALAYQLTIEETNIQDVAFNQTRFWVLTKKAANTQLPEQTVEKATIFVTLPANRPGILHKILATFGWREIDLSKIESRPSKTTLGEYFFVIDLVMDKPWQLIVNAFEEIQLLGGHVHLLGVYSVNVVEEVTKNDSSQNKN</sequence>
<dbReference type="EC" id="4.2.1.51" evidence="2 10"/>
<evidence type="ECO:0000259" key="12">
    <source>
        <dbReference type="PROSITE" id="PS51671"/>
    </source>
</evidence>
<dbReference type="InterPro" id="IPR002912">
    <property type="entry name" value="ACT_dom"/>
</dbReference>
<dbReference type="PROSITE" id="PS51171">
    <property type="entry name" value="PREPHENATE_DEHYDR_3"/>
    <property type="match status" value="1"/>
</dbReference>
<dbReference type="GO" id="GO:0004664">
    <property type="term" value="F:prephenate dehydratase activity"/>
    <property type="evidence" value="ECO:0007669"/>
    <property type="project" value="UniProtKB-UniRule"/>
</dbReference>
<dbReference type="UniPathway" id="UPA00121">
    <property type="reaction ID" value="UER00345"/>
</dbReference>
<dbReference type="InterPro" id="IPR001086">
    <property type="entry name" value="Preph_deHydtase"/>
</dbReference>
<dbReference type="InterPro" id="IPR018528">
    <property type="entry name" value="Preph_deHydtase_CS"/>
</dbReference>
<gene>
    <name evidence="10" type="primary">pheA</name>
    <name evidence="13" type="ORF">DW084_02950</name>
</gene>
<dbReference type="Pfam" id="PF00800">
    <property type="entry name" value="PDT"/>
    <property type="match status" value="1"/>
</dbReference>
<comment type="catalytic activity">
    <reaction evidence="8 10">
        <text>prephenate + H(+) = 3-phenylpyruvate + CO2 + H2O</text>
        <dbReference type="Rhea" id="RHEA:21648"/>
        <dbReference type="ChEBI" id="CHEBI:15377"/>
        <dbReference type="ChEBI" id="CHEBI:15378"/>
        <dbReference type="ChEBI" id="CHEBI:16526"/>
        <dbReference type="ChEBI" id="CHEBI:18005"/>
        <dbReference type="ChEBI" id="CHEBI:29934"/>
        <dbReference type="EC" id="4.2.1.51"/>
    </reaction>
</comment>
<feature type="site" description="Essential for prephenate dehydratase activity" evidence="9">
    <location>
        <position position="175"/>
    </location>
</feature>
<keyword evidence="6 10" id="KW-0584">Phenylalanine biosynthesis</keyword>
<dbReference type="PROSITE" id="PS00858">
    <property type="entry name" value="PREPHENATE_DEHYDR_2"/>
    <property type="match status" value="1"/>
</dbReference>
<dbReference type="CDD" id="cd04905">
    <property type="entry name" value="ACT_CM-PDT"/>
    <property type="match status" value="1"/>
</dbReference>